<accession>A0A9P5TPG6</accession>
<dbReference type="Proteomes" id="UP000724874">
    <property type="component" value="Unassembled WGS sequence"/>
</dbReference>
<dbReference type="OrthoDB" id="3116675at2759"/>
<dbReference type="AlphaFoldDB" id="A0A9P5TPG6"/>
<keyword evidence="2" id="KW-1185">Reference proteome</keyword>
<proteinExistence type="predicted"/>
<reference evidence="1" key="1">
    <citation type="submission" date="2020-11" db="EMBL/GenBank/DDBJ databases">
        <authorList>
            <consortium name="DOE Joint Genome Institute"/>
            <person name="Ahrendt S."/>
            <person name="Riley R."/>
            <person name="Andreopoulos W."/>
            <person name="LaButti K."/>
            <person name="Pangilinan J."/>
            <person name="Ruiz-duenas F.J."/>
            <person name="Barrasa J.M."/>
            <person name="Sanchez-Garcia M."/>
            <person name="Camarero S."/>
            <person name="Miyauchi S."/>
            <person name="Serrano A."/>
            <person name="Linde D."/>
            <person name="Babiker R."/>
            <person name="Drula E."/>
            <person name="Ayuso-Fernandez I."/>
            <person name="Pacheco R."/>
            <person name="Padilla G."/>
            <person name="Ferreira P."/>
            <person name="Barriuso J."/>
            <person name="Kellner H."/>
            <person name="Castanera R."/>
            <person name="Alfaro M."/>
            <person name="Ramirez L."/>
            <person name="Pisabarro A.G."/>
            <person name="Kuo A."/>
            <person name="Tritt A."/>
            <person name="Lipzen A."/>
            <person name="He G."/>
            <person name="Yan M."/>
            <person name="Ng V."/>
            <person name="Cullen D."/>
            <person name="Martin F."/>
            <person name="Rosso M.-N."/>
            <person name="Henrissat B."/>
            <person name="Hibbett D."/>
            <person name="Martinez A.T."/>
            <person name="Grigoriev I.V."/>
        </authorList>
    </citation>
    <scope>NUCLEOTIDE SEQUENCE</scope>
    <source>
        <strain evidence="1">AH 44721</strain>
    </source>
</reference>
<name>A0A9P5TPG6_GYMJU</name>
<protein>
    <submittedName>
        <fullName evidence="1">Uncharacterized protein</fullName>
    </submittedName>
</protein>
<evidence type="ECO:0000313" key="2">
    <source>
        <dbReference type="Proteomes" id="UP000724874"/>
    </source>
</evidence>
<comment type="caution">
    <text evidence="1">The sequence shown here is derived from an EMBL/GenBank/DDBJ whole genome shotgun (WGS) entry which is preliminary data.</text>
</comment>
<evidence type="ECO:0000313" key="1">
    <source>
        <dbReference type="EMBL" id="KAF8902730.1"/>
    </source>
</evidence>
<sequence length="186" mass="21462">MDEMYLDGDYLEEDLGGYASVCEGAYEDPIGGGQHLERKSHFCYVHVHTEYLDFLQSVALKEKELPLTIKSLYLSNLLTDNFEYNGIPKNDEKEAEYVRKYGDPYSAMSAQDVFMILSDSYPALRSVTIGGKHSGVLRWVKSDDRTGWLYDTTFNLMEYQRVFFDTPYNDYNPWENSESEGDLGIF</sequence>
<dbReference type="EMBL" id="JADNYJ010000034">
    <property type="protein sequence ID" value="KAF8902730.1"/>
    <property type="molecule type" value="Genomic_DNA"/>
</dbReference>
<gene>
    <name evidence="1" type="ORF">CPB84DRAFT_1775329</name>
</gene>
<organism evidence="1 2">
    <name type="scientific">Gymnopilus junonius</name>
    <name type="common">Spectacular rustgill mushroom</name>
    <name type="synonym">Gymnopilus spectabilis subsp. junonius</name>
    <dbReference type="NCBI Taxonomy" id="109634"/>
    <lineage>
        <taxon>Eukaryota</taxon>
        <taxon>Fungi</taxon>
        <taxon>Dikarya</taxon>
        <taxon>Basidiomycota</taxon>
        <taxon>Agaricomycotina</taxon>
        <taxon>Agaricomycetes</taxon>
        <taxon>Agaricomycetidae</taxon>
        <taxon>Agaricales</taxon>
        <taxon>Agaricineae</taxon>
        <taxon>Hymenogastraceae</taxon>
        <taxon>Gymnopilus</taxon>
    </lineage>
</organism>